<evidence type="ECO:0000313" key="2">
    <source>
        <dbReference type="Proteomes" id="UP000823775"/>
    </source>
</evidence>
<sequence>MAALSVGDLENVFAEVNEKVNYASAIVPPRVNDSSFKIDGSIYTMLKLEGQFCNSTDDDPYQHLENFFEVGNLQKKNNISNDTTRLRVFKYSLDSGCFMDKTFNRISIILHKIEKHNHVWHGGDRGVGKIAKHAIVASPKRKKVKSTWVKQYLCVIKSRKWVRKSCPKDGLPSM</sequence>
<comment type="caution">
    <text evidence="1">The sequence shown here is derived from an EMBL/GenBank/DDBJ whole genome shotgun (WGS) entry which is preliminary data.</text>
</comment>
<dbReference type="Proteomes" id="UP000823775">
    <property type="component" value="Unassembled WGS sequence"/>
</dbReference>
<accession>A0ABS8S7U4</accession>
<evidence type="ECO:0000313" key="1">
    <source>
        <dbReference type="EMBL" id="MCD7454895.1"/>
    </source>
</evidence>
<organism evidence="1 2">
    <name type="scientific">Datura stramonium</name>
    <name type="common">Jimsonweed</name>
    <name type="synonym">Common thornapple</name>
    <dbReference type="NCBI Taxonomy" id="4076"/>
    <lineage>
        <taxon>Eukaryota</taxon>
        <taxon>Viridiplantae</taxon>
        <taxon>Streptophyta</taxon>
        <taxon>Embryophyta</taxon>
        <taxon>Tracheophyta</taxon>
        <taxon>Spermatophyta</taxon>
        <taxon>Magnoliopsida</taxon>
        <taxon>eudicotyledons</taxon>
        <taxon>Gunneridae</taxon>
        <taxon>Pentapetalae</taxon>
        <taxon>asterids</taxon>
        <taxon>lamiids</taxon>
        <taxon>Solanales</taxon>
        <taxon>Solanaceae</taxon>
        <taxon>Solanoideae</taxon>
        <taxon>Datureae</taxon>
        <taxon>Datura</taxon>
    </lineage>
</organism>
<gene>
    <name evidence="1" type="ORF">HAX54_026426</name>
</gene>
<protein>
    <submittedName>
        <fullName evidence="1">Uncharacterized protein</fullName>
    </submittedName>
</protein>
<keyword evidence="2" id="KW-1185">Reference proteome</keyword>
<dbReference type="EMBL" id="JACEIK010000320">
    <property type="protein sequence ID" value="MCD7454895.1"/>
    <property type="molecule type" value="Genomic_DNA"/>
</dbReference>
<reference evidence="1 2" key="1">
    <citation type="journal article" date="2021" name="BMC Genomics">
        <title>Datura genome reveals duplications of psychoactive alkaloid biosynthetic genes and high mutation rate following tissue culture.</title>
        <authorList>
            <person name="Rajewski A."/>
            <person name="Carter-House D."/>
            <person name="Stajich J."/>
            <person name="Litt A."/>
        </authorList>
    </citation>
    <scope>NUCLEOTIDE SEQUENCE [LARGE SCALE GENOMIC DNA]</scope>
    <source>
        <strain evidence="1">AR-01</strain>
    </source>
</reference>
<proteinExistence type="predicted"/>
<name>A0ABS8S7U4_DATST</name>